<evidence type="ECO:0000313" key="16">
    <source>
        <dbReference type="Proteomes" id="UP000028760"/>
    </source>
</evidence>
<evidence type="ECO:0000259" key="13">
    <source>
        <dbReference type="PROSITE" id="PS50013"/>
    </source>
</evidence>
<keyword evidence="4" id="KW-0064">Aspartyl protease</keyword>
<dbReference type="SMART" id="SM00298">
    <property type="entry name" value="CHROMO"/>
    <property type="match status" value="1"/>
</dbReference>
<evidence type="ECO:0000256" key="10">
    <source>
        <dbReference type="ARBA" id="ARBA00023125"/>
    </source>
</evidence>
<dbReference type="OMA" id="AMESNND"/>
<keyword evidence="9" id="KW-0548">Nucleotidyltransferase</keyword>
<dbReference type="InterPro" id="IPR041588">
    <property type="entry name" value="Integrase_H2C2"/>
</dbReference>
<dbReference type="GO" id="GO:0006310">
    <property type="term" value="P:DNA recombination"/>
    <property type="evidence" value="ECO:0007669"/>
    <property type="project" value="UniProtKB-KW"/>
</dbReference>
<dbReference type="STRING" id="48698.ENSPFOP00000026508"/>
<evidence type="ECO:0000259" key="14">
    <source>
        <dbReference type="PROSITE" id="PS50994"/>
    </source>
</evidence>
<keyword evidence="5" id="KW-0378">Hydrolase</keyword>
<dbReference type="FunFam" id="3.30.420.10:FF:000032">
    <property type="entry name" value="Retrovirus-related Pol polyprotein from transposon 297-like Protein"/>
    <property type="match status" value="1"/>
</dbReference>
<dbReference type="GO" id="GO:0015074">
    <property type="term" value="P:DNA integration"/>
    <property type="evidence" value="ECO:0007669"/>
    <property type="project" value="UniProtKB-KW"/>
</dbReference>
<reference evidence="15" key="3">
    <citation type="submission" date="2025-09" db="UniProtKB">
        <authorList>
            <consortium name="Ensembl"/>
        </authorList>
    </citation>
    <scope>IDENTIFICATION</scope>
</reference>
<dbReference type="SUPFAM" id="SSF53098">
    <property type="entry name" value="Ribonuclease H-like"/>
    <property type="match status" value="1"/>
</dbReference>
<accession>A0A096M517</accession>
<evidence type="ECO:0000256" key="7">
    <source>
        <dbReference type="ARBA" id="ARBA00022908"/>
    </source>
</evidence>
<dbReference type="PANTHER" id="PTHR37984:SF15">
    <property type="entry name" value="INTEGRASE CATALYTIC DOMAIN-CONTAINING PROTEIN"/>
    <property type="match status" value="1"/>
</dbReference>
<proteinExistence type="predicted"/>
<dbReference type="Pfam" id="PF24626">
    <property type="entry name" value="SH3_Tf2-1"/>
    <property type="match status" value="1"/>
</dbReference>
<evidence type="ECO:0000256" key="2">
    <source>
        <dbReference type="ARBA" id="ARBA00022670"/>
    </source>
</evidence>
<dbReference type="Proteomes" id="UP000028760">
    <property type="component" value="Unassembled WGS sequence"/>
</dbReference>
<dbReference type="InterPro" id="IPR012337">
    <property type="entry name" value="RNaseH-like_sf"/>
</dbReference>
<keyword evidence="9" id="KW-0808">Transferase</keyword>
<reference evidence="15" key="2">
    <citation type="submission" date="2025-08" db="UniProtKB">
        <authorList>
            <consortium name="Ensembl"/>
        </authorList>
    </citation>
    <scope>IDENTIFICATION</scope>
</reference>
<dbReference type="InterPro" id="IPR000953">
    <property type="entry name" value="Chromo/chromo_shadow_dom"/>
</dbReference>
<dbReference type="PANTHER" id="PTHR37984">
    <property type="entry name" value="PROTEIN CBG26694"/>
    <property type="match status" value="1"/>
</dbReference>
<dbReference type="InterPro" id="IPR016197">
    <property type="entry name" value="Chromo-like_dom_sf"/>
</dbReference>
<dbReference type="Gene3D" id="3.30.420.10">
    <property type="entry name" value="Ribonuclease H-like superfamily/Ribonuclease H"/>
    <property type="match status" value="1"/>
</dbReference>
<keyword evidence="16" id="KW-1185">Reference proteome</keyword>
<keyword evidence="10" id="KW-0238">DNA-binding</keyword>
<protein>
    <recommendedName>
        <fullName evidence="12">Gypsy retrotransposon integrase-like protein 1</fullName>
    </recommendedName>
</protein>
<dbReference type="Gene3D" id="2.40.50.40">
    <property type="match status" value="1"/>
</dbReference>
<dbReference type="GO" id="GO:0003677">
    <property type="term" value="F:DNA binding"/>
    <property type="evidence" value="ECO:0007669"/>
    <property type="project" value="UniProtKB-KW"/>
</dbReference>
<evidence type="ECO:0000256" key="5">
    <source>
        <dbReference type="ARBA" id="ARBA00022801"/>
    </source>
</evidence>
<evidence type="ECO:0000313" key="15">
    <source>
        <dbReference type="Ensembl" id="ENSPFOP00000026508.1"/>
    </source>
</evidence>
<keyword evidence="9" id="KW-0239">DNA-directed DNA polymerase</keyword>
<keyword evidence="7" id="KW-0229">DNA integration</keyword>
<dbReference type="GO" id="GO:0005634">
    <property type="term" value="C:nucleus"/>
    <property type="evidence" value="ECO:0007669"/>
    <property type="project" value="UniProtKB-SubCell"/>
</dbReference>
<comment type="subcellular location">
    <subcellularLocation>
        <location evidence="1">Nucleus</location>
    </subcellularLocation>
</comment>
<feature type="domain" description="Integrase catalytic" evidence="14">
    <location>
        <begin position="124"/>
        <end position="283"/>
    </location>
</feature>
<evidence type="ECO:0000256" key="8">
    <source>
        <dbReference type="ARBA" id="ARBA00022918"/>
    </source>
</evidence>
<dbReference type="GO" id="GO:0006508">
    <property type="term" value="P:proteolysis"/>
    <property type="evidence" value="ECO:0007669"/>
    <property type="project" value="UniProtKB-KW"/>
</dbReference>
<dbReference type="AlphaFoldDB" id="A0A096M517"/>
<dbReference type="SUPFAM" id="SSF54160">
    <property type="entry name" value="Chromo domain-like"/>
    <property type="match status" value="1"/>
</dbReference>
<organism evidence="15 16">
    <name type="scientific">Poecilia formosa</name>
    <name type="common">Amazon molly</name>
    <name type="synonym">Limia formosa</name>
    <dbReference type="NCBI Taxonomy" id="48698"/>
    <lineage>
        <taxon>Eukaryota</taxon>
        <taxon>Metazoa</taxon>
        <taxon>Chordata</taxon>
        <taxon>Craniata</taxon>
        <taxon>Vertebrata</taxon>
        <taxon>Euteleostomi</taxon>
        <taxon>Actinopterygii</taxon>
        <taxon>Neopterygii</taxon>
        <taxon>Teleostei</taxon>
        <taxon>Neoteleostei</taxon>
        <taxon>Acanthomorphata</taxon>
        <taxon>Ovalentaria</taxon>
        <taxon>Atherinomorphae</taxon>
        <taxon>Cyprinodontiformes</taxon>
        <taxon>Poeciliidae</taxon>
        <taxon>Poeciliinae</taxon>
        <taxon>Poecilia</taxon>
    </lineage>
</organism>
<dbReference type="EMBL" id="AYCK01030305">
    <property type="status" value="NOT_ANNOTATED_CDS"/>
    <property type="molecule type" value="Genomic_DNA"/>
</dbReference>
<evidence type="ECO:0000256" key="9">
    <source>
        <dbReference type="ARBA" id="ARBA00022932"/>
    </source>
</evidence>
<dbReference type="GeneTree" id="ENSGT00940000163772"/>
<dbReference type="InterPro" id="IPR023780">
    <property type="entry name" value="Chromo_domain"/>
</dbReference>
<dbReference type="GO" id="GO:0046872">
    <property type="term" value="F:metal ion binding"/>
    <property type="evidence" value="ECO:0007669"/>
    <property type="project" value="UniProtKB-KW"/>
</dbReference>
<keyword evidence="2" id="KW-0645">Protease</keyword>
<dbReference type="InterPro" id="IPR036397">
    <property type="entry name" value="RNaseH_sf"/>
</dbReference>
<dbReference type="GO" id="GO:0003887">
    <property type="term" value="F:DNA-directed DNA polymerase activity"/>
    <property type="evidence" value="ECO:0007669"/>
    <property type="project" value="UniProtKB-KW"/>
</dbReference>
<keyword evidence="8" id="KW-0695">RNA-directed DNA polymerase</keyword>
<dbReference type="PROSITE" id="PS50994">
    <property type="entry name" value="INTEGRASE"/>
    <property type="match status" value="1"/>
</dbReference>
<keyword evidence="3" id="KW-0479">Metal-binding</keyword>
<dbReference type="InterPro" id="IPR050951">
    <property type="entry name" value="Retrovirus_Pol_polyprotein"/>
</dbReference>
<dbReference type="Pfam" id="PF00385">
    <property type="entry name" value="Chromo"/>
    <property type="match status" value="1"/>
</dbReference>
<evidence type="ECO:0000256" key="12">
    <source>
        <dbReference type="ARBA" id="ARBA00039658"/>
    </source>
</evidence>
<evidence type="ECO:0000256" key="4">
    <source>
        <dbReference type="ARBA" id="ARBA00022750"/>
    </source>
</evidence>
<dbReference type="FunFam" id="1.10.340.70:FF:000001">
    <property type="entry name" value="Retrovirus-related Pol polyprotein from transposon gypsy-like Protein"/>
    <property type="match status" value="1"/>
</dbReference>
<evidence type="ECO:0000256" key="1">
    <source>
        <dbReference type="ARBA" id="ARBA00004123"/>
    </source>
</evidence>
<evidence type="ECO:0000256" key="6">
    <source>
        <dbReference type="ARBA" id="ARBA00022842"/>
    </source>
</evidence>
<dbReference type="Gene3D" id="1.10.340.70">
    <property type="match status" value="1"/>
</dbReference>
<sequence>MFSPDESEKVPATILPPSCTVATLTWEVEGLIQQALQSEPDPGTGPPNRMYVPPSVRARVIHWLHTSKFSAHPGISRTIALASRRFWWPSLHKDIKEYVLACPICARNKPSHQRPAGLLQPLAIPRRPWSHISIDFVTGLPPSKGMTTILTIIDRFSKCCHLIPLRKLPSALQTAQLLIKHVFRLHGIPVEILSDRGPQFTSQVWKQFSAALGAKVSLTSGHHPQANGQSERMNQELENTLRCVTSSNPVIWSQFLPWVEYAHNSHVSASTGFSPFEVSLGYQPPLLSTDEHQIAVTSVQHHIRRCKSIWNKTISALNRTADLNRRVADRKRRPAPLYSPGQEVWLSSKDIPLKSMSKKLSPRYIGPYVIESVISPSAVRLRLPSSLRVHPTFHVSQIKPVQTSSLCPPAEPPPPALDVNGHPAYAVRRIVASRRRGRGWQYLIDWEGYGPEDRSWVPGSFLLDSTLISDFNASSSSVGPPGGGH</sequence>
<evidence type="ECO:0000256" key="11">
    <source>
        <dbReference type="ARBA" id="ARBA00023172"/>
    </source>
</evidence>
<dbReference type="Ensembl" id="ENSPFOT00000025737.1">
    <property type="protein sequence ID" value="ENSPFOP00000026508.1"/>
    <property type="gene ID" value="ENSPFOG00000024363.1"/>
</dbReference>
<dbReference type="GO" id="GO:0004190">
    <property type="term" value="F:aspartic-type endopeptidase activity"/>
    <property type="evidence" value="ECO:0007669"/>
    <property type="project" value="UniProtKB-KW"/>
</dbReference>
<keyword evidence="6" id="KW-0460">Magnesium</keyword>
<dbReference type="Pfam" id="PF00665">
    <property type="entry name" value="rve"/>
    <property type="match status" value="1"/>
</dbReference>
<dbReference type="InterPro" id="IPR001584">
    <property type="entry name" value="Integrase_cat-core"/>
</dbReference>
<feature type="domain" description="Chromo" evidence="13">
    <location>
        <begin position="425"/>
        <end position="471"/>
    </location>
</feature>
<keyword evidence="11" id="KW-0233">DNA recombination</keyword>
<dbReference type="PROSITE" id="PS50013">
    <property type="entry name" value="CHROMO_2"/>
    <property type="match status" value="1"/>
</dbReference>
<evidence type="ECO:0000256" key="3">
    <source>
        <dbReference type="ARBA" id="ARBA00022723"/>
    </source>
</evidence>
<dbReference type="Pfam" id="PF17921">
    <property type="entry name" value="Integrase_H2C2"/>
    <property type="match status" value="1"/>
</dbReference>
<name>A0A096M517_POEFO</name>
<reference evidence="16" key="1">
    <citation type="submission" date="2013-10" db="EMBL/GenBank/DDBJ databases">
        <authorList>
            <person name="Schartl M."/>
            <person name="Warren W."/>
        </authorList>
    </citation>
    <scope>NUCLEOTIDE SEQUENCE [LARGE SCALE GENOMIC DNA]</scope>
    <source>
        <strain evidence="16">female</strain>
    </source>
</reference>
<dbReference type="eggNOG" id="KOG0017">
    <property type="taxonomic scope" value="Eukaryota"/>
</dbReference>
<dbReference type="InterPro" id="IPR056924">
    <property type="entry name" value="SH3_Tf2-1"/>
</dbReference>
<dbReference type="GO" id="GO:0003964">
    <property type="term" value="F:RNA-directed DNA polymerase activity"/>
    <property type="evidence" value="ECO:0007669"/>
    <property type="project" value="UniProtKB-KW"/>
</dbReference>